<sequence length="222" mass="23379">MTAIERGELPPPCTLQLLALLKQAEPATIGHFHDRGFLHGRIKAMTAVARSVGTAVTVRCEGSDGSILHHALGQLRASDFLFVDRAGDETIACMGGASMLAAHLRGVAGVVVDGCVTDIAELRDLGVPVWARGLSARTTRTGGRSGSFCRPVDCGGVRVHPGDAVLADENGVLVMSPDEAWALARKAIGLQLAEQQTLSRLRAGESYSDVLETRLVFQEAAA</sequence>
<comment type="caution">
    <text evidence="6">The sequence shown here is derived from an EMBL/GenBank/DDBJ whole genome shotgun (WGS) entry which is preliminary data.</text>
</comment>
<reference evidence="6 7" key="1">
    <citation type="submission" date="2018-11" db="EMBL/GenBank/DDBJ databases">
        <title>The genome of Variovorax sp T529.</title>
        <authorList>
            <person name="Gao J."/>
        </authorList>
    </citation>
    <scope>NUCLEOTIDE SEQUENCE [LARGE SCALE GENOMIC DNA]</scope>
    <source>
        <strain evidence="6 7">T529</strain>
    </source>
</reference>
<dbReference type="SUPFAM" id="SSF89562">
    <property type="entry name" value="RraA-like"/>
    <property type="match status" value="1"/>
</dbReference>
<gene>
    <name evidence="6" type="ORF">EH244_24790</name>
</gene>
<evidence type="ECO:0000313" key="7">
    <source>
        <dbReference type="Proteomes" id="UP000271590"/>
    </source>
</evidence>
<comment type="cofactor">
    <cofactor evidence="1">
        <name>a divalent metal cation</name>
        <dbReference type="ChEBI" id="CHEBI:60240"/>
    </cofactor>
</comment>
<evidence type="ECO:0000256" key="5">
    <source>
        <dbReference type="PIRSR" id="PIRSR605493-1"/>
    </source>
</evidence>
<dbReference type="AlphaFoldDB" id="A0A3P3EBF1"/>
<proteinExistence type="predicted"/>
<dbReference type="PANTHER" id="PTHR33254">
    <property type="entry name" value="4-HYDROXY-4-METHYL-2-OXOGLUTARATE ALDOLASE 3-RELATED"/>
    <property type="match status" value="1"/>
</dbReference>
<organism evidence="6 7">
    <name type="scientific">Variovorax beijingensis</name>
    <dbReference type="NCBI Taxonomy" id="2496117"/>
    <lineage>
        <taxon>Bacteria</taxon>
        <taxon>Pseudomonadati</taxon>
        <taxon>Pseudomonadota</taxon>
        <taxon>Betaproteobacteria</taxon>
        <taxon>Burkholderiales</taxon>
        <taxon>Comamonadaceae</taxon>
        <taxon>Variovorax</taxon>
    </lineage>
</organism>
<name>A0A3P3EBF1_9BURK</name>
<dbReference type="PANTHER" id="PTHR33254:SF4">
    <property type="entry name" value="4-HYDROXY-4-METHYL-2-OXOGLUTARATE ALDOLASE 3-RELATED"/>
    <property type="match status" value="1"/>
</dbReference>
<protein>
    <recommendedName>
        <fullName evidence="2">Putative 4-hydroxy-4-methyl-2-oxoglutarate aldolase</fullName>
    </recommendedName>
    <alternativeName>
        <fullName evidence="3">Regulator of ribonuclease activity homolog</fullName>
    </alternativeName>
    <alternativeName>
        <fullName evidence="4">RraA-like protein</fullName>
    </alternativeName>
</protein>
<keyword evidence="5" id="KW-0460">Magnesium</keyword>
<dbReference type="EMBL" id="RQXU01000020">
    <property type="protein sequence ID" value="RRH83684.1"/>
    <property type="molecule type" value="Genomic_DNA"/>
</dbReference>
<dbReference type="GO" id="GO:0046872">
    <property type="term" value="F:metal ion binding"/>
    <property type="evidence" value="ECO:0007669"/>
    <property type="project" value="UniProtKB-KW"/>
</dbReference>
<keyword evidence="5" id="KW-0479">Metal-binding</keyword>
<evidence type="ECO:0000256" key="4">
    <source>
        <dbReference type="ARBA" id="ARBA00030169"/>
    </source>
</evidence>
<dbReference type="InterPro" id="IPR036704">
    <property type="entry name" value="RraA/RraA-like_sf"/>
</dbReference>
<dbReference type="InterPro" id="IPR005493">
    <property type="entry name" value="RraA/RraA-like"/>
</dbReference>
<evidence type="ECO:0000313" key="6">
    <source>
        <dbReference type="EMBL" id="RRH83684.1"/>
    </source>
</evidence>
<dbReference type="Proteomes" id="UP000271590">
    <property type="component" value="Unassembled WGS sequence"/>
</dbReference>
<dbReference type="RefSeq" id="WP_124960971.1">
    <property type="nucleotide sequence ID" value="NZ_RQXU01000020.1"/>
</dbReference>
<comment type="cofactor">
    <cofactor evidence="5">
        <name>Mg(2+)</name>
        <dbReference type="ChEBI" id="CHEBI:18420"/>
    </cofactor>
</comment>
<evidence type="ECO:0000256" key="1">
    <source>
        <dbReference type="ARBA" id="ARBA00001968"/>
    </source>
</evidence>
<evidence type="ECO:0000256" key="3">
    <source>
        <dbReference type="ARBA" id="ARBA00029596"/>
    </source>
</evidence>
<dbReference type="Gene3D" id="3.50.30.40">
    <property type="entry name" value="Ribonuclease E inhibitor RraA/RraA-like"/>
    <property type="match status" value="1"/>
</dbReference>
<dbReference type="Pfam" id="PF03737">
    <property type="entry name" value="RraA-like"/>
    <property type="match status" value="1"/>
</dbReference>
<feature type="binding site" evidence="5">
    <location>
        <position position="118"/>
    </location>
    <ligand>
        <name>Mg(2+)</name>
        <dbReference type="ChEBI" id="CHEBI:18420"/>
    </ligand>
</feature>
<dbReference type="CDD" id="cd16841">
    <property type="entry name" value="RraA_family"/>
    <property type="match status" value="1"/>
</dbReference>
<evidence type="ECO:0000256" key="2">
    <source>
        <dbReference type="ARBA" id="ARBA00016549"/>
    </source>
</evidence>
<accession>A0A3P3EBF1</accession>